<gene>
    <name evidence="1" type="ORF">LTR09_008436</name>
</gene>
<dbReference type="Proteomes" id="UP001271007">
    <property type="component" value="Unassembled WGS sequence"/>
</dbReference>
<keyword evidence="2" id="KW-1185">Reference proteome</keyword>
<dbReference type="AlphaFoldDB" id="A0AAJ0G6W0"/>
<reference evidence="1" key="1">
    <citation type="submission" date="2023-04" db="EMBL/GenBank/DDBJ databases">
        <title>Black Yeasts Isolated from many extreme environments.</title>
        <authorList>
            <person name="Coleine C."/>
            <person name="Stajich J.E."/>
            <person name="Selbmann L."/>
        </authorList>
    </citation>
    <scope>NUCLEOTIDE SEQUENCE</scope>
    <source>
        <strain evidence="1">CCFEE 5312</strain>
    </source>
</reference>
<evidence type="ECO:0000313" key="2">
    <source>
        <dbReference type="Proteomes" id="UP001271007"/>
    </source>
</evidence>
<accession>A0AAJ0G6W0</accession>
<comment type="caution">
    <text evidence="1">The sequence shown here is derived from an EMBL/GenBank/DDBJ whole genome shotgun (WGS) entry which is preliminary data.</text>
</comment>
<evidence type="ECO:0000313" key="1">
    <source>
        <dbReference type="EMBL" id="KAK3050287.1"/>
    </source>
</evidence>
<proteinExistence type="predicted"/>
<dbReference type="EMBL" id="JAWDJX010000033">
    <property type="protein sequence ID" value="KAK3050287.1"/>
    <property type="molecule type" value="Genomic_DNA"/>
</dbReference>
<protein>
    <submittedName>
        <fullName evidence="1">Uncharacterized protein</fullName>
    </submittedName>
</protein>
<organism evidence="1 2">
    <name type="scientific">Extremus antarcticus</name>
    <dbReference type="NCBI Taxonomy" id="702011"/>
    <lineage>
        <taxon>Eukaryota</taxon>
        <taxon>Fungi</taxon>
        <taxon>Dikarya</taxon>
        <taxon>Ascomycota</taxon>
        <taxon>Pezizomycotina</taxon>
        <taxon>Dothideomycetes</taxon>
        <taxon>Dothideomycetidae</taxon>
        <taxon>Mycosphaerellales</taxon>
        <taxon>Extremaceae</taxon>
        <taxon>Extremus</taxon>
    </lineage>
</organism>
<sequence length="111" mass="11861">MAFIAMASADVMGNDWSNAGKCASKNADANAAIEAFCSKGDIIIPSDYAKNGVNVGGMVAKVNGDCGWQWLPPAWCRAQFHAVCAQGGQHGGGYRQFNGCQNFHIMRVKYN</sequence>
<name>A0AAJ0G6W0_9PEZI</name>